<protein>
    <submittedName>
        <fullName evidence="9">Uncharacterized protein LOC115215234 isoform X1</fullName>
    </submittedName>
</protein>
<evidence type="ECO:0000256" key="7">
    <source>
        <dbReference type="SAM" id="SignalP"/>
    </source>
</evidence>
<evidence type="ECO:0000256" key="5">
    <source>
        <dbReference type="ARBA" id="ARBA00023136"/>
    </source>
</evidence>
<keyword evidence="2 6" id="KW-0812">Transmembrane</keyword>
<evidence type="ECO:0000256" key="4">
    <source>
        <dbReference type="ARBA" id="ARBA00022989"/>
    </source>
</evidence>
<dbReference type="Pfam" id="PF09451">
    <property type="entry name" value="ATG27"/>
    <property type="match status" value="1"/>
</dbReference>
<reference evidence="9" key="1">
    <citation type="submission" date="2025-08" db="UniProtKB">
        <authorList>
            <consortium name="RefSeq"/>
        </authorList>
    </citation>
    <scope>IDENTIFICATION</scope>
</reference>
<dbReference type="AlphaFoldDB" id="A0A6P7SPZ3"/>
<evidence type="ECO:0000256" key="1">
    <source>
        <dbReference type="ARBA" id="ARBA00004167"/>
    </source>
</evidence>
<evidence type="ECO:0000256" key="2">
    <source>
        <dbReference type="ARBA" id="ARBA00022692"/>
    </source>
</evidence>
<keyword evidence="3 7" id="KW-0732">Signal</keyword>
<keyword evidence="4 6" id="KW-1133">Transmembrane helix</keyword>
<organism evidence="8 9">
    <name type="scientific">Octopus sinensis</name>
    <name type="common">East Asian common octopus</name>
    <dbReference type="NCBI Taxonomy" id="2607531"/>
    <lineage>
        <taxon>Eukaryota</taxon>
        <taxon>Metazoa</taxon>
        <taxon>Spiralia</taxon>
        <taxon>Lophotrochozoa</taxon>
        <taxon>Mollusca</taxon>
        <taxon>Cephalopoda</taxon>
        <taxon>Coleoidea</taxon>
        <taxon>Octopodiformes</taxon>
        <taxon>Octopoda</taxon>
        <taxon>Incirrata</taxon>
        <taxon>Octopodidae</taxon>
        <taxon>Octopus</taxon>
    </lineage>
</organism>
<feature type="transmembrane region" description="Helical" evidence="6">
    <location>
        <begin position="169"/>
        <end position="194"/>
    </location>
</feature>
<dbReference type="GO" id="GO:0005802">
    <property type="term" value="C:trans-Golgi network"/>
    <property type="evidence" value="ECO:0007669"/>
    <property type="project" value="TreeGrafter"/>
</dbReference>
<dbReference type="PANTHER" id="PTHR15071:SF0">
    <property type="entry name" value="MANNOSE 6-PHOSPHATE RECEPTOR-LIKE PROTEIN 1"/>
    <property type="match status" value="1"/>
</dbReference>
<feature type="chain" id="PRO_5027583414" evidence="7">
    <location>
        <begin position="25"/>
        <end position="239"/>
    </location>
</feature>
<keyword evidence="5 6" id="KW-0472">Membrane</keyword>
<dbReference type="Proteomes" id="UP000515154">
    <property type="component" value="Linkage group LG8"/>
</dbReference>
<evidence type="ECO:0000256" key="3">
    <source>
        <dbReference type="ARBA" id="ARBA00022729"/>
    </source>
</evidence>
<gene>
    <name evidence="9" type="primary">LOC115215234</name>
</gene>
<accession>A0A6P7SPZ3</accession>
<evidence type="ECO:0000313" key="9">
    <source>
        <dbReference type="RefSeq" id="XP_029640330.1"/>
    </source>
</evidence>
<name>A0A6P7SPZ3_9MOLL</name>
<dbReference type="RefSeq" id="XP_029640330.1">
    <property type="nucleotide sequence ID" value="XM_029784470.2"/>
</dbReference>
<proteinExistence type="predicted"/>
<keyword evidence="8" id="KW-1185">Reference proteome</keyword>
<evidence type="ECO:0000256" key="6">
    <source>
        <dbReference type="SAM" id="Phobius"/>
    </source>
</evidence>
<feature type="signal peptide" evidence="7">
    <location>
        <begin position="1"/>
        <end position="24"/>
    </location>
</feature>
<dbReference type="InterPro" id="IPR018939">
    <property type="entry name" value="Autophagy-rel_prot_27"/>
</dbReference>
<evidence type="ECO:0000313" key="8">
    <source>
        <dbReference type="Proteomes" id="UP000515154"/>
    </source>
</evidence>
<comment type="subcellular location">
    <subcellularLocation>
        <location evidence="1">Membrane</location>
        <topology evidence="1">Single-pass membrane protein</topology>
    </subcellularLocation>
</comment>
<dbReference type="PANTHER" id="PTHR15071">
    <property type="entry name" value="MANNOSE-6-PHOSPHATE RECEPTOR FAMILY MEMBER"/>
    <property type="match status" value="1"/>
</dbReference>
<dbReference type="KEGG" id="osn:115215234"/>
<sequence length="239" mass="26914">MVGCYFPITVRLIVLLTLGLLAKSENCKKLSYCSCQKENGDIIDLQQFGSRVFQAYKNSAIYKWLPCAQMECMNTSQTLCKFIVISPTVQYPNNLGSIESVHFTVVGGTVNLNYKDPTGNTQSTVSLVCSEEKETTFQHIQNITIFNYQKYFFQLQSKQFCSSHSLSTGSIICIVFFCVLVLYLVLGVVINIFARHKSGCDAVPNANSWKSLGDFVRDGFTFTLTKCGKLNKRKEYNEI</sequence>
<dbReference type="GO" id="GO:0000139">
    <property type="term" value="C:Golgi membrane"/>
    <property type="evidence" value="ECO:0007669"/>
    <property type="project" value="UniProtKB-SubCell"/>
</dbReference>